<feature type="transmembrane region" description="Helical" evidence="1">
    <location>
        <begin position="141"/>
        <end position="161"/>
    </location>
</feature>
<name>A0ABX0Y7R0_9ACTN</name>
<organism evidence="2 3">
    <name type="scientific">Planosporangium thailandense</name>
    <dbReference type="NCBI Taxonomy" id="765197"/>
    <lineage>
        <taxon>Bacteria</taxon>
        <taxon>Bacillati</taxon>
        <taxon>Actinomycetota</taxon>
        <taxon>Actinomycetes</taxon>
        <taxon>Micromonosporales</taxon>
        <taxon>Micromonosporaceae</taxon>
        <taxon>Planosporangium</taxon>
    </lineage>
</organism>
<feature type="transmembrane region" description="Helical" evidence="1">
    <location>
        <begin position="110"/>
        <end position="135"/>
    </location>
</feature>
<keyword evidence="1" id="KW-1133">Transmembrane helix</keyword>
<sequence length="171" mass="17293">MTPAAPLVTLGLVDAAFSGFRAYAGRDARIRKRAAIVRSALRGLAVGAVLLLAPAVTAGTVLLTADDPALAYAALAAGGAGYLRPLAVYATTVVLSLAAYFVLPFRVSTLAMVVGLGPLTLLRPLAIVAACLGALLNGGGFTSLLVGSVAGGAVLCVEPIVHRRWYASVVH</sequence>
<dbReference type="Proteomes" id="UP000722989">
    <property type="component" value="Unassembled WGS sequence"/>
</dbReference>
<protein>
    <submittedName>
        <fullName evidence="2">Uncharacterized protein</fullName>
    </submittedName>
</protein>
<keyword evidence="1" id="KW-0472">Membrane</keyword>
<proteinExistence type="predicted"/>
<keyword evidence="1" id="KW-0812">Transmembrane</keyword>
<feature type="transmembrane region" description="Helical" evidence="1">
    <location>
        <begin position="6"/>
        <end position="24"/>
    </location>
</feature>
<reference evidence="2 3" key="1">
    <citation type="submission" date="2020-03" db="EMBL/GenBank/DDBJ databases">
        <title>WGS of the type strain of Planosporangium spp.</title>
        <authorList>
            <person name="Thawai C."/>
        </authorList>
    </citation>
    <scope>NUCLEOTIDE SEQUENCE [LARGE SCALE GENOMIC DNA]</scope>
    <source>
        <strain evidence="2 3">TBRC 5610</strain>
    </source>
</reference>
<evidence type="ECO:0000313" key="2">
    <source>
        <dbReference type="EMBL" id="NJC73463.1"/>
    </source>
</evidence>
<comment type="caution">
    <text evidence="2">The sequence shown here is derived from an EMBL/GenBank/DDBJ whole genome shotgun (WGS) entry which is preliminary data.</text>
</comment>
<dbReference type="RefSeq" id="WP_167928365.1">
    <property type="nucleotide sequence ID" value="NZ_JAATVY010000030.1"/>
</dbReference>
<feature type="transmembrane region" description="Helical" evidence="1">
    <location>
        <begin position="44"/>
        <end position="65"/>
    </location>
</feature>
<evidence type="ECO:0000313" key="3">
    <source>
        <dbReference type="Proteomes" id="UP000722989"/>
    </source>
</evidence>
<accession>A0ABX0Y7R0</accession>
<feature type="transmembrane region" description="Helical" evidence="1">
    <location>
        <begin position="85"/>
        <end position="103"/>
    </location>
</feature>
<evidence type="ECO:0000256" key="1">
    <source>
        <dbReference type="SAM" id="Phobius"/>
    </source>
</evidence>
<keyword evidence="3" id="KW-1185">Reference proteome</keyword>
<gene>
    <name evidence="2" type="ORF">HC031_27610</name>
</gene>
<dbReference type="EMBL" id="JAATVY010000030">
    <property type="protein sequence ID" value="NJC73463.1"/>
    <property type="molecule type" value="Genomic_DNA"/>
</dbReference>